<organism evidence="6 7">
    <name type="scientific">Alteraurantiacibacter lauratis</name>
    <dbReference type="NCBI Taxonomy" id="2054627"/>
    <lineage>
        <taxon>Bacteria</taxon>
        <taxon>Pseudomonadati</taxon>
        <taxon>Pseudomonadota</taxon>
        <taxon>Alphaproteobacteria</taxon>
        <taxon>Sphingomonadales</taxon>
        <taxon>Erythrobacteraceae</taxon>
        <taxon>Alteraurantiacibacter</taxon>
    </lineage>
</organism>
<evidence type="ECO:0000256" key="1">
    <source>
        <dbReference type="ARBA" id="ARBA00023016"/>
    </source>
</evidence>
<dbReference type="InterPro" id="IPR002068">
    <property type="entry name" value="A-crystallin/Hsp20_dom"/>
</dbReference>
<dbReference type="RefSeq" id="WP_336918880.1">
    <property type="nucleotide sequence ID" value="NZ_JBANRN010000006.1"/>
</dbReference>
<dbReference type="Proteomes" id="UP001595378">
    <property type="component" value="Unassembled WGS sequence"/>
</dbReference>
<dbReference type="PROSITE" id="PS01031">
    <property type="entry name" value="SHSP"/>
    <property type="match status" value="1"/>
</dbReference>
<evidence type="ECO:0000259" key="5">
    <source>
        <dbReference type="PROSITE" id="PS01031"/>
    </source>
</evidence>
<dbReference type="SUPFAM" id="SSF49764">
    <property type="entry name" value="HSP20-like chaperones"/>
    <property type="match status" value="1"/>
</dbReference>
<feature type="region of interest" description="Disordered" evidence="4">
    <location>
        <begin position="1"/>
        <end position="23"/>
    </location>
</feature>
<keyword evidence="1" id="KW-0346">Stress response</keyword>
<evidence type="ECO:0000313" key="6">
    <source>
        <dbReference type="EMBL" id="MFC3101695.1"/>
    </source>
</evidence>
<protein>
    <submittedName>
        <fullName evidence="6">Hsp20/alpha crystallin family protein</fullName>
    </submittedName>
</protein>
<accession>A0ABV7EIP3</accession>
<feature type="compositionally biased region" description="Polar residues" evidence="4">
    <location>
        <begin position="1"/>
        <end position="16"/>
    </location>
</feature>
<evidence type="ECO:0000256" key="3">
    <source>
        <dbReference type="RuleBase" id="RU003616"/>
    </source>
</evidence>
<name>A0ABV7EIP3_9SPHN</name>
<feature type="domain" description="SHSP" evidence="5">
    <location>
        <begin position="21"/>
        <end position="133"/>
    </location>
</feature>
<dbReference type="Gene3D" id="2.60.40.790">
    <property type="match status" value="1"/>
</dbReference>
<evidence type="ECO:0000313" key="7">
    <source>
        <dbReference type="Proteomes" id="UP001595378"/>
    </source>
</evidence>
<dbReference type="PANTHER" id="PTHR46733:SF4">
    <property type="entry name" value="HEAT SHOCK PROTEIN 21, CHLOROPLASTIC"/>
    <property type="match status" value="1"/>
</dbReference>
<gene>
    <name evidence="6" type="ORF">ACFODK_12425</name>
</gene>
<dbReference type="PANTHER" id="PTHR46733">
    <property type="entry name" value="26.5 KDA HEAT SHOCK PROTEIN, MITOCHONDRIAL"/>
    <property type="match status" value="1"/>
</dbReference>
<reference evidence="7" key="1">
    <citation type="journal article" date="2019" name="Int. J. Syst. Evol. Microbiol.">
        <title>The Global Catalogue of Microorganisms (GCM) 10K type strain sequencing project: providing services to taxonomists for standard genome sequencing and annotation.</title>
        <authorList>
            <consortium name="The Broad Institute Genomics Platform"/>
            <consortium name="The Broad Institute Genome Sequencing Center for Infectious Disease"/>
            <person name="Wu L."/>
            <person name="Ma J."/>
        </authorList>
    </citation>
    <scope>NUCLEOTIDE SEQUENCE [LARGE SCALE GENOMIC DNA]</scope>
    <source>
        <strain evidence="7">KCTC 52606</strain>
    </source>
</reference>
<comment type="similarity">
    <text evidence="2 3">Belongs to the small heat shock protein (HSP20) family.</text>
</comment>
<dbReference type="InterPro" id="IPR044587">
    <property type="entry name" value="HSP21-like"/>
</dbReference>
<sequence>MTNHVTPASEQTSAQTLAEPARDRPVWRPLADILETADGFTLMLELPGVAAEDVEVSLDKRQLTIRARSQVVESDQLEPVHSEYVPGDYERAFLLSDDLDGEHIEAELKNGVLTVHVPRLAEARPRSITVKAA</sequence>
<dbReference type="CDD" id="cd06464">
    <property type="entry name" value="ACD_sHsps-like"/>
    <property type="match status" value="1"/>
</dbReference>
<proteinExistence type="inferred from homology"/>
<dbReference type="InterPro" id="IPR008978">
    <property type="entry name" value="HSP20-like_chaperone"/>
</dbReference>
<dbReference type="EMBL" id="JBHRSU010000035">
    <property type="protein sequence ID" value="MFC3101695.1"/>
    <property type="molecule type" value="Genomic_DNA"/>
</dbReference>
<keyword evidence="7" id="KW-1185">Reference proteome</keyword>
<dbReference type="Pfam" id="PF00011">
    <property type="entry name" value="HSP20"/>
    <property type="match status" value="1"/>
</dbReference>
<comment type="caution">
    <text evidence="6">The sequence shown here is derived from an EMBL/GenBank/DDBJ whole genome shotgun (WGS) entry which is preliminary data.</text>
</comment>
<evidence type="ECO:0000256" key="2">
    <source>
        <dbReference type="PROSITE-ProRule" id="PRU00285"/>
    </source>
</evidence>
<evidence type="ECO:0000256" key="4">
    <source>
        <dbReference type="SAM" id="MobiDB-lite"/>
    </source>
</evidence>